<gene>
    <name evidence="2" type="ORF">KUF71_024552</name>
</gene>
<dbReference type="Proteomes" id="UP001219518">
    <property type="component" value="Unassembled WGS sequence"/>
</dbReference>
<name>A0AAE1H660_9NEOP</name>
<feature type="compositionally biased region" description="Low complexity" evidence="1">
    <location>
        <begin position="113"/>
        <end position="126"/>
    </location>
</feature>
<dbReference type="PANTHER" id="PTHR31912">
    <property type="entry name" value="IP13529P"/>
    <property type="match status" value="1"/>
</dbReference>
<comment type="caution">
    <text evidence="2">The sequence shown here is derived from an EMBL/GenBank/DDBJ whole genome shotgun (WGS) entry which is preliminary data.</text>
</comment>
<reference evidence="2" key="2">
    <citation type="journal article" date="2023" name="BMC Genomics">
        <title>Pest status, molecular evolution, and epigenetic factors derived from the genome assembly of Frankliniella fusca, a thysanopteran phytovirus vector.</title>
        <authorList>
            <person name="Catto M.A."/>
            <person name="Labadie P.E."/>
            <person name="Jacobson A.L."/>
            <person name="Kennedy G.G."/>
            <person name="Srinivasan R."/>
            <person name="Hunt B.G."/>
        </authorList>
    </citation>
    <scope>NUCLEOTIDE SEQUENCE</scope>
    <source>
        <strain evidence="2">PL_HMW_Pooled</strain>
    </source>
</reference>
<organism evidence="2 3">
    <name type="scientific">Frankliniella fusca</name>
    <dbReference type="NCBI Taxonomy" id="407009"/>
    <lineage>
        <taxon>Eukaryota</taxon>
        <taxon>Metazoa</taxon>
        <taxon>Ecdysozoa</taxon>
        <taxon>Arthropoda</taxon>
        <taxon>Hexapoda</taxon>
        <taxon>Insecta</taxon>
        <taxon>Pterygota</taxon>
        <taxon>Neoptera</taxon>
        <taxon>Paraneoptera</taxon>
        <taxon>Thysanoptera</taxon>
        <taxon>Terebrantia</taxon>
        <taxon>Thripoidea</taxon>
        <taxon>Thripidae</taxon>
        <taxon>Frankliniella</taxon>
    </lineage>
</organism>
<dbReference type="PANTHER" id="PTHR31912:SF36">
    <property type="entry name" value="C2H2-TYPE DOMAIN-CONTAINING PROTEIN"/>
    <property type="match status" value="1"/>
</dbReference>
<reference evidence="2" key="1">
    <citation type="submission" date="2021-07" db="EMBL/GenBank/DDBJ databases">
        <authorList>
            <person name="Catto M.A."/>
            <person name="Jacobson A."/>
            <person name="Kennedy G."/>
            <person name="Labadie P."/>
            <person name="Hunt B.G."/>
            <person name="Srinivasan R."/>
        </authorList>
    </citation>
    <scope>NUCLEOTIDE SEQUENCE</scope>
    <source>
        <strain evidence="2">PL_HMW_Pooled</strain>
        <tissue evidence="2">Head</tissue>
    </source>
</reference>
<dbReference type="EMBL" id="JAHWGI010000414">
    <property type="protein sequence ID" value="KAK3915253.1"/>
    <property type="molecule type" value="Genomic_DNA"/>
</dbReference>
<feature type="compositionally biased region" description="Pro residues" evidence="1">
    <location>
        <begin position="65"/>
        <end position="91"/>
    </location>
</feature>
<protein>
    <submittedName>
        <fullName evidence="2">Protein bassoon</fullName>
    </submittedName>
</protein>
<keyword evidence="3" id="KW-1185">Reference proteome</keyword>
<dbReference type="AlphaFoldDB" id="A0AAE1H660"/>
<evidence type="ECO:0000256" key="1">
    <source>
        <dbReference type="SAM" id="MobiDB-lite"/>
    </source>
</evidence>
<evidence type="ECO:0000313" key="3">
    <source>
        <dbReference type="Proteomes" id="UP001219518"/>
    </source>
</evidence>
<proteinExistence type="predicted"/>
<sequence>MLCPLCMSGVTAETYISHLNQYHRSRKNVTLMCIIGGHVSCTTFNSVSAINKHFYKWHFKRPSLPGPSPDTPPASPPSSPLASPPASPPAPTSTSPPVSPPGRKATSHQIPASSSSPLHHFPSSTSQPDTQCSREEPNSAIQENIRVGDPVPTASSATTYQEKVPCNVEDESDEDYEDVSDDNEDEVSTAYCKAFKEKKGDFSCVNTSAADLLLFLRSKCTVPQNAVAGIQGKCEALVQKQILKFVDLMTSALCDKNIDINSIINVEKSVDSCSKIFTGINTKWKQDKYFEQKYEIVQPLRYFVGRDIRRKRRRKTGRRRNVFIENSLILNRITKFLEKLVNHSDFEKVTDPSLFNTDPNVLDSFTKGERFKKSTFFKKYPHAIRLVLYYDEFDSCDAIASKAGVHKLGAFYLGVDNIHPKFRSNLDFISLVALCKASTIKDVGMDIILKPILKELKKLEKGINLKNGKFLNASLIATIGDNLGIHALCGFKEGFTARRTCHHCMVDPEQLHTMTTESDNLLRTVHMYEEQIEEMTTASTKKKKEELSTEYGLNSKCSLNELETYHVIGSVVADIMHDQLEGCLQLQLKNLLYYLTTNEESVMTLEWFNEVLADFDYEYSELLNKPSLIRKGHLEEKDGKLHQNSSQIYQLAMFLPLILGPHVEVDDPHWDNYLMLIQICKLLFASEISLHEIDELADSIEIYLSVFQELYRDLIPKQHFMVHYPRLIRENGPLTLYSCMRMEAFHRNFKRKAYSLGNYVNIEVSLSKAYALEQAVLFFWKPDASYNLWTRD</sequence>
<feature type="region of interest" description="Disordered" evidence="1">
    <location>
        <begin position="65"/>
        <end position="183"/>
    </location>
</feature>
<feature type="compositionally biased region" description="Acidic residues" evidence="1">
    <location>
        <begin position="168"/>
        <end position="183"/>
    </location>
</feature>
<accession>A0AAE1H660</accession>
<evidence type="ECO:0000313" key="2">
    <source>
        <dbReference type="EMBL" id="KAK3915253.1"/>
    </source>
</evidence>